<gene>
    <name evidence="2" type="ORF">BDY21DRAFT_363897</name>
</gene>
<feature type="compositionally biased region" description="Basic and acidic residues" evidence="1">
    <location>
        <begin position="19"/>
        <end position="30"/>
    </location>
</feature>
<sequence>MYSVTNRPLMGPPGRPVVARREARLSDVARSRGVARRGAGPAPWRRAQLRHREPRDSPSTSGLSREEIGGVRRCGWTCLRLRFAAEACAYPRGGGAVLGWSRAVAGARRVAQVEPSLPGALPGAFVLGWLEFAGSMQRCSRLVLMLTAQSSVEHIQG</sequence>
<protein>
    <submittedName>
        <fullName evidence="2">Uncharacterized protein</fullName>
    </submittedName>
</protein>
<dbReference type="Proteomes" id="UP000799766">
    <property type="component" value="Unassembled WGS sequence"/>
</dbReference>
<evidence type="ECO:0000313" key="2">
    <source>
        <dbReference type="EMBL" id="KAF2457640.1"/>
    </source>
</evidence>
<evidence type="ECO:0000313" key="3">
    <source>
        <dbReference type="Proteomes" id="UP000799766"/>
    </source>
</evidence>
<dbReference type="AlphaFoldDB" id="A0A6A6P0W9"/>
<organism evidence="2 3">
    <name type="scientific">Lineolata rhizophorae</name>
    <dbReference type="NCBI Taxonomy" id="578093"/>
    <lineage>
        <taxon>Eukaryota</taxon>
        <taxon>Fungi</taxon>
        <taxon>Dikarya</taxon>
        <taxon>Ascomycota</taxon>
        <taxon>Pezizomycotina</taxon>
        <taxon>Dothideomycetes</taxon>
        <taxon>Dothideomycetes incertae sedis</taxon>
        <taxon>Lineolatales</taxon>
        <taxon>Lineolataceae</taxon>
        <taxon>Lineolata</taxon>
    </lineage>
</organism>
<feature type="compositionally biased region" description="Low complexity" evidence="1">
    <location>
        <begin position="36"/>
        <end position="46"/>
    </location>
</feature>
<keyword evidence="3" id="KW-1185">Reference proteome</keyword>
<evidence type="ECO:0000256" key="1">
    <source>
        <dbReference type="SAM" id="MobiDB-lite"/>
    </source>
</evidence>
<proteinExistence type="predicted"/>
<dbReference type="EMBL" id="MU001680">
    <property type="protein sequence ID" value="KAF2457640.1"/>
    <property type="molecule type" value="Genomic_DNA"/>
</dbReference>
<name>A0A6A6P0W9_9PEZI</name>
<reference evidence="2" key="1">
    <citation type="journal article" date="2020" name="Stud. Mycol.">
        <title>101 Dothideomycetes genomes: a test case for predicting lifestyles and emergence of pathogens.</title>
        <authorList>
            <person name="Haridas S."/>
            <person name="Albert R."/>
            <person name="Binder M."/>
            <person name="Bloem J."/>
            <person name="Labutti K."/>
            <person name="Salamov A."/>
            <person name="Andreopoulos B."/>
            <person name="Baker S."/>
            <person name="Barry K."/>
            <person name="Bills G."/>
            <person name="Bluhm B."/>
            <person name="Cannon C."/>
            <person name="Castanera R."/>
            <person name="Culley D."/>
            <person name="Daum C."/>
            <person name="Ezra D."/>
            <person name="Gonzalez J."/>
            <person name="Henrissat B."/>
            <person name="Kuo A."/>
            <person name="Liang C."/>
            <person name="Lipzen A."/>
            <person name="Lutzoni F."/>
            <person name="Magnuson J."/>
            <person name="Mondo S."/>
            <person name="Nolan M."/>
            <person name="Ohm R."/>
            <person name="Pangilinan J."/>
            <person name="Park H.-J."/>
            <person name="Ramirez L."/>
            <person name="Alfaro M."/>
            <person name="Sun H."/>
            <person name="Tritt A."/>
            <person name="Yoshinaga Y."/>
            <person name="Zwiers L.-H."/>
            <person name="Turgeon B."/>
            <person name="Goodwin S."/>
            <person name="Spatafora J."/>
            <person name="Crous P."/>
            <person name="Grigoriev I."/>
        </authorList>
    </citation>
    <scope>NUCLEOTIDE SEQUENCE</scope>
    <source>
        <strain evidence="2">ATCC 16933</strain>
    </source>
</reference>
<feature type="region of interest" description="Disordered" evidence="1">
    <location>
        <begin position="1"/>
        <end position="67"/>
    </location>
</feature>
<accession>A0A6A6P0W9</accession>